<dbReference type="SMART" id="SM00347">
    <property type="entry name" value="HTH_MARR"/>
    <property type="match status" value="1"/>
</dbReference>
<dbReference type="Gene3D" id="1.10.10.10">
    <property type="entry name" value="Winged helix-like DNA-binding domain superfamily/Winged helix DNA-binding domain"/>
    <property type="match status" value="1"/>
</dbReference>
<evidence type="ECO:0000313" key="3">
    <source>
        <dbReference type="Proteomes" id="UP000293289"/>
    </source>
</evidence>
<proteinExistence type="predicted"/>
<dbReference type="InterPro" id="IPR039422">
    <property type="entry name" value="MarR/SlyA-like"/>
</dbReference>
<dbReference type="InterPro" id="IPR036390">
    <property type="entry name" value="WH_DNA-bd_sf"/>
</dbReference>
<keyword evidence="3" id="KW-1185">Reference proteome</keyword>
<dbReference type="GO" id="GO:0003700">
    <property type="term" value="F:DNA-binding transcription factor activity"/>
    <property type="evidence" value="ECO:0007669"/>
    <property type="project" value="InterPro"/>
</dbReference>
<dbReference type="PANTHER" id="PTHR33164">
    <property type="entry name" value="TRANSCRIPTIONAL REGULATOR, MARR FAMILY"/>
    <property type="match status" value="1"/>
</dbReference>
<dbReference type="PRINTS" id="PR00598">
    <property type="entry name" value="HTHMARR"/>
</dbReference>
<dbReference type="AlphaFoldDB" id="A0A4Q7ML57"/>
<dbReference type="InterPro" id="IPR036388">
    <property type="entry name" value="WH-like_DNA-bd_sf"/>
</dbReference>
<accession>A0A4Q7ML57</accession>
<feature type="domain" description="HTH marR-type" evidence="1">
    <location>
        <begin position="26"/>
        <end position="161"/>
    </location>
</feature>
<evidence type="ECO:0000313" key="2">
    <source>
        <dbReference type="EMBL" id="RZS68383.1"/>
    </source>
</evidence>
<protein>
    <submittedName>
        <fullName evidence="2">DNA-binding MarR family transcriptional regulator</fullName>
    </submittedName>
</protein>
<dbReference type="RefSeq" id="WP_242609422.1">
    <property type="nucleotide sequence ID" value="NZ_SGWY01000001.1"/>
</dbReference>
<dbReference type="PANTHER" id="PTHR33164:SF104">
    <property type="entry name" value="TRANSCRIPTIONAL REGULATORY PROTEIN"/>
    <property type="match status" value="1"/>
</dbReference>
<dbReference type="EMBL" id="SGWY01000001">
    <property type="protein sequence ID" value="RZS68383.1"/>
    <property type="molecule type" value="Genomic_DNA"/>
</dbReference>
<reference evidence="2 3" key="1">
    <citation type="submission" date="2019-02" db="EMBL/GenBank/DDBJ databases">
        <title>Genomic Encyclopedia of Type Strains, Phase IV (KMG-IV): sequencing the most valuable type-strain genomes for metagenomic binning, comparative biology and taxonomic classification.</title>
        <authorList>
            <person name="Goeker M."/>
        </authorList>
    </citation>
    <scope>NUCLEOTIDE SEQUENCE [LARGE SCALE GENOMIC DNA]</scope>
    <source>
        <strain evidence="2 3">DSM 43045</strain>
    </source>
</reference>
<dbReference type="InterPro" id="IPR000835">
    <property type="entry name" value="HTH_MarR-typ"/>
</dbReference>
<dbReference type="SUPFAM" id="SSF46785">
    <property type="entry name" value="Winged helix' DNA-binding domain"/>
    <property type="match status" value="1"/>
</dbReference>
<dbReference type="GO" id="GO:0006950">
    <property type="term" value="P:response to stress"/>
    <property type="evidence" value="ECO:0007669"/>
    <property type="project" value="TreeGrafter"/>
</dbReference>
<name>A0A4Q7ML57_9MICO</name>
<dbReference type="GO" id="GO:0003677">
    <property type="term" value="F:DNA binding"/>
    <property type="evidence" value="ECO:0007669"/>
    <property type="project" value="UniProtKB-KW"/>
</dbReference>
<evidence type="ECO:0000259" key="1">
    <source>
        <dbReference type="PROSITE" id="PS50995"/>
    </source>
</evidence>
<dbReference type="Pfam" id="PF12802">
    <property type="entry name" value="MarR_2"/>
    <property type="match status" value="1"/>
</dbReference>
<keyword evidence="2" id="KW-0238">DNA-binding</keyword>
<sequence>MDWSDDDVDSVIDAWSEILPDLDLTPLDVMSRLRRVARDLQGIRERAFASAGLRAWEFDILSNLRRAPDGESMTPSQLSAATSTATGTSTYRVDRLVARGMVARTDHPADLRSRLVTLLPEGRSAVDAAMRELIGAEAELIRDLSRGQVATVVEALRTIATVSARPAPPRPNGRRTR</sequence>
<comment type="caution">
    <text evidence="2">The sequence shown here is derived from an EMBL/GenBank/DDBJ whole genome shotgun (WGS) entry which is preliminary data.</text>
</comment>
<dbReference type="Proteomes" id="UP000293289">
    <property type="component" value="Unassembled WGS sequence"/>
</dbReference>
<dbReference type="PROSITE" id="PS50995">
    <property type="entry name" value="HTH_MARR_2"/>
    <property type="match status" value="1"/>
</dbReference>
<gene>
    <name evidence="2" type="ORF">EV187_0812</name>
</gene>
<organism evidence="2 3">
    <name type="scientific">Agromyces ramosus</name>
    <dbReference type="NCBI Taxonomy" id="33879"/>
    <lineage>
        <taxon>Bacteria</taxon>
        <taxon>Bacillati</taxon>
        <taxon>Actinomycetota</taxon>
        <taxon>Actinomycetes</taxon>
        <taxon>Micrococcales</taxon>
        <taxon>Microbacteriaceae</taxon>
        <taxon>Agromyces</taxon>
    </lineage>
</organism>